<dbReference type="GO" id="GO:0016020">
    <property type="term" value="C:membrane"/>
    <property type="evidence" value="ECO:0007669"/>
    <property type="project" value="InterPro"/>
</dbReference>
<organism evidence="3">
    <name type="scientific">Halomonas sp. RT37</name>
    <dbReference type="NCBI Taxonomy" id="2950872"/>
    <lineage>
        <taxon>Bacteria</taxon>
        <taxon>Pseudomonadati</taxon>
        <taxon>Pseudomonadota</taxon>
        <taxon>Gammaproteobacteria</taxon>
        <taxon>Oceanospirillales</taxon>
        <taxon>Halomonadaceae</taxon>
        <taxon>Halomonas</taxon>
    </lineage>
</organism>
<keyword evidence="1" id="KW-0812">Transmembrane</keyword>
<dbReference type="PANTHER" id="PTHR22911">
    <property type="entry name" value="ACYL-MALONYL CONDENSING ENZYME-RELATED"/>
    <property type="match status" value="1"/>
</dbReference>
<feature type="transmembrane region" description="Helical" evidence="1">
    <location>
        <begin position="184"/>
        <end position="208"/>
    </location>
</feature>
<dbReference type="Gene3D" id="1.10.3730.20">
    <property type="match status" value="2"/>
</dbReference>
<dbReference type="RefSeq" id="WP_261392059.1">
    <property type="nucleotide sequence ID" value="NZ_CP098827.1"/>
</dbReference>
<dbReference type="InterPro" id="IPR037185">
    <property type="entry name" value="EmrE-like"/>
</dbReference>
<dbReference type="EMBL" id="CP098827">
    <property type="protein sequence ID" value="XBO69988.1"/>
    <property type="molecule type" value="Genomic_DNA"/>
</dbReference>
<dbReference type="AlphaFoldDB" id="A0AAU7KGH6"/>
<feature type="transmembrane region" description="Helical" evidence="1">
    <location>
        <begin position="149"/>
        <end position="172"/>
    </location>
</feature>
<sequence length="297" mass="31219">MAMTGTLLVMLASLQWGLAGGFGSLLLQRDWTPEAVSFWRALVGVGVMLVWLALSWWRRGRPTVNRRMVMWAMLAGCGIAANFTFYFISISESSVAVAATLMYSAPIFVFVVSFLTGAERPSLVQWLAMAVVMGGIVLLTGIYRADAGVVTPFGIAAGLLAGVGYAFFIFGFRFAALHGSATAALPMALATAALLILPLADFSTLASVPASADVSLFLLVGVLGGALSFFCYVVGVRYTLPTMASIVAMVEPVTATLFGLFVLDESLTLPQVGGMLLILGAVTGISLLKHRAATASE</sequence>
<dbReference type="InterPro" id="IPR000620">
    <property type="entry name" value="EamA_dom"/>
</dbReference>
<gene>
    <name evidence="3" type="ORF">NFG58_15355</name>
</gene>
<name>A0AAU7KGH6_9GAMM</name>
<evidence type="ECO:0000259" key="2">
    <source>
        <dbReference type="Pfam" id="PF00892"/>
    </source>
</evidence>
<evidence type="ECO:0000256" key="1">
    <source>
        <dbReference type="SAM" id="Phobius"/>
    </source>
</evidence>
<proteinExistence type="predicted"/>
<evidence type="ECO:0000313" key="3">
    <source>
        <dbReference type="EMBL" id="XBO69988.1"/>
    </source>
</evidence>
<keyword evidence="1" id="KW-0472">Membrane</keyword>
<accession>A0AAU7KGH6</accession>
<protein>
    <submittedName>
        <fullName evidence="3">DMT family transporter</fullName>
    </submittedName>
</protein>
<dbReference type="Pfam" id="PF00892">
    <property type="entry name" value="EamA"/>
    <property type="match status" value="2"/>
</dbReference>
<dbReference type="SUPFAM" id="SSF103481">
    <property type="entry name" value="Multidrug resistance efflux transporter EmrE"/>
    <property type="match status" value="2"/>
</dbReference>
<feature type="transmembrane region" description="Helical" evidence="1">
    <location>
        <begin position="269"/>
        <end position="288"/>
    </location>
</feature>
<feature type="transmembrane region" description="Helical" evidence="1">
    <location>
        <begin position="214"/>
        <end position="235"/>
    </location>
</feature>
<feature type="transmembrane region" description="Helical" evidence="1">
    <location>
        <begin position="95"/>
        <end position="116"/>
    </location>
</feature>
<dbReference type="PANTHER" id="PTHR22911:SF137">
    <property type="entry name" value="SOLUTE CARRIER FAMILY 35 MEMBER G2-RELATED"/>
    <property type="match status" value="1"/>
</dbReference>
<feature type="domain" description="EamA" evidence="2">
    <location>
        <begin position="4"/>
        <end position="140"/>
    </location>
</feature>
<feature type="transmembrane region" description="Helical" evidence="1">
    <location>
        <begin position="69"/>
        <end position="89"/>
    </location>
</feature>
<feature type="domain" description="EamA" evidence="2">
    <location>
        <begin position="153"/>
        <end position="286"/>
    </location>
</feature>
<keyword evidence="1" id="KW-1133">Transmembrane helix</keyword>
<feature type="transmembrane region" description="Helical" evidence="1">
    <location>
        <begin position="123"/>
        <end position="143"/>
    </location>
</feature>
<feature type="transmembrane region" description="Helical" evidence="1">
    <location>
        <begin position="242"/>
        <end position="263"/>
    </location>
</feature>
<reference evidence="3" key="1">
    <citation type="submission" date="2022-06" db="EMBL/GenBank/DDBJ databases">
        <title>A novel DMS-producing enzyme.</title>
        <authorList>
            <person name="Zhang Y."/>
        </authorList>
    </citation>
    <scope>NUCLEOTIDE SEQUENCE</scope>
    <source>
        <strain evidence="3">RT37</strain>
    </source>
</reference>
<feature type="transmembrane region" description="Helical" evidence="1">
    <location>
        <begin position="38"/>
        <end position="57"/>
    </location>
</feature>